<evidence type="ECO:0000313" key="1">
    <source>
        <dbReference type="EMBL" id="GIX89438.1"/>
    </source>
</evidence>
<dbReference type="Proteomes" id="UP001054945">
    <property type="component" value="Unassembled WGS sequence"/>
</dbReference>
<gene>
    <name evidence="1" type="ORF">CEXT_484101</name>
</gene>
<comment type="caution">
    <text evidence="1">The sequence shown here is derived from an EMBL/GenBank/DDBJ whole genome shotgun (WGS) entry which is preliminary data.</text>
</comment>
<dbReference type="AlphaFoldDB" id="A0AAV4NYL0"/>
<sequence>MAFYGFGKPGRHESKPILHYLIWRCQRGICKRRRWDGGGIDEGLPLLPRIEGGFPPDDPGREFGVNGSVAGKKFRWMALSNRLFIPTEEKKVFLFYFYYRKWPGSYCRSRKMLLVI</sequence>
<protein>
    <submittedName>
        <fullName evidence="1">Uncharacterized protein</fullName>
    </submittedName>
</protein>
<organism evidence="1 2">
    <name type="scientific">Caerostris extrusa</name>
    <name type="common">Bark spider</name>
    <name type="synonym">Caerostris bankana</name>
    <dbReference type="NCBI Taxonomy" id="172846"/>
    <lineage>
        <taxon>Eukaryota</taxon>
        <taxon>Metazoa</taxon>
        <taxon>Ecdysozoa</taxon>
        <taxon>Arthropoda</taxon>
        <taxon>Chelicerata</taxon>
        <taxon>Arachnida</taxon>
        <taxon>Araneae</taxon>
        <taxon>Araneomorphae</taxon>
        <taxon>Entelegynae</taxon>
        <taxon>Araneoidea</taxon>
        <taxon>Araneidae</taxon>
        <taxon>Caerostris</taxon>
    </lineage>
</organism>
<keyword evidence="2" id="KW-1185">Reference proteome</keyword>
<name>A0AAV4NYL0_CAEEX</name>
<accession>A0AAV4NYL0</accession>
<proteinExistence type="predicted"/>
<dbReference type="EMBL" id="BPLR01021426">
    <property type="protein sequence ID" value="GIX89438.1"/>
    <property type="molecule type" value="Genomic_DNA"/>
</dbReference>
<reference evidence="1 2" key="1">
    <citation type="submission" date="2021-06" db="EMBL/GenBank/DDBJ databases">
        <title>Caerostris extrusa draft genome.</title>
        <authorList>
            <person name="Kono N."/>
            <person name="Arakawa K."/>
        </authorList>
    </citation>
    <scope>NUCLEOTIDE SEQUENCE [LARGE SCALE GENOMIC DNA]</scope>
</reference>
<evidence type="ECO:0000313" key="2">
    <source>
        <dbReference type="Proteomes" id="UP001054945"/>
    </source>
</evidence>